<dbReference type="Proteomes" id="UP000283429">
    <property type="component" value="Unassembled WGS sequence"/>
</dbReference>
<name>A0A414HEV4_PHOVU</name>
<proteinExistence type="predicted"/>
<evidence type="ECO:0000313" key="1">
    <source>
        <dbReference type="EMBL" id="RHD83116.1"/>
    </source>
</evidence>
<organism evidence="1 2">
    <name type="scientific">Phocaeicola vulgatus</name>
    <name type="common">Bacteroides vulgatus</name>
    <dbReference type="NCBI Taxonomy" id="821"/>
    <lineage>
        <taxon>Bacteria</taxon>
        <taxon>Pseudomonadati</taxon>
        <taxon>Bacteroidota</taxon>
        <taxon>Bacteroidia</taxon>
        <taxon>Bacteroidales</taxon>
        <taxon>Bacteroidaceae</taxon>
        <taxon>Phocaeicola</taxon>
    </lineage>
</organism>
<evidence type="ECO:0000313" key="2">
    <source>
        <dbReference type="Proteomes" id="UP000283429"/>
    </source>
</evidence>
<sequence length="101" mass="11717">MNIKDYIEEKQKVFKQLDSAIDKTFSNDAEERKEGREELEKLRGKDEAVPFAIGYAHQIEYDCTGNPENAQKAIEEYKRIVNEGYAFLKESIQELEARLGN</sequence>
<protein>
    <submittedName>
        <fullName evidence="1">Uncharacterized protein</fullName>
    </submittedName>
</protein>
<dbReference type="EMBL" id="QSJM01000010">
    <property type="protein sequence ID" value="RHD83116.1"/>
    <property type="molecule type" value="Genomic_DNA"/>
</dbReference>
<dbReference type="AlphaFoldDB" id="A0A414HEV4"/>
<gene>
    <name evidence="1" type="ORF">DW783_04760</name>
</gene>
<comment type="caution">
    <text evidence="1">The sequence shown here is derived from an EMBL/GenBank/DDBJ whole genome shotgun (WGS) entry which is preliminary data.</text>
</comment>
<dbReference type="RefSeq" id="WP_101602723.1">
    <property type="nucleotide sequence ID" value="NZ_JADNJS010000066.1"/>
</dbReference>
<accession>A0A414HEV4</accession>
<reference evidence="1 2" key="1">
    <citation type="submission" date="2018-08" db="EMBL/GenBank/DDBJ databases">
        <title>A genome reference for cultivated species of the human gut microbiota.</title>
        <authorList>
            <person name="Zou Y."/>
            <person name="Xue W."/>
            <person name="Luo G."/>
        </authorList>
    </citation>
    <scope>NUCLEOTIDE SEQUENCE [LARGE SCALE GENOMIC DNA]</scope>
    <source>
        <strain evidence="1 2">AM30-40</strain>
    </source>
</reference>